<dbReference type="Pfam" id="PF03477">
    <property type="entry name" value="ATP-cone"/>
    <property type="match status" value="1"/>
</dbReference>
<keyword evidence="4" id="KW-0804">Transcription</keyword>
<dbReference type="InterPro" id="IPR005144">
    <property type="entry name" value="ATP-cone_dom"/>
</dbReference>
<dbReference type="Proteomes" id="UP000016662">
    <property type="component" value="Unassembled WGS sequence"/>
</dbReference>
<evidence type="ECO:0000313" key="6">
    <source>
        <dbReference type="EMBL" id="ERJ93803.1"/>
    </source>
</evidence>
<dbReference type="GO" id="GO:0003677">
    <property type="term" value="F:DNA binding"/>
    <property type="evidence" value="ECO:0007669"/>
    <property type="project" value="UniProtKB-KW"/>
</dbReference>
<dbReference type="HAMAP" id="MF_00440">
    <property type="entry name" value="NrdR"/>
    <property type="match status" value="1"/>
</dbReference>
<name>U2M390_9FIRM</name>
<evidence type="ECO:0000256" key="4">
    <source>
        <dbReference type="HAMAP-Rule" id="MF_00440"/>
    </source>
</evidence>
<keyword evidence="3 4" id="KW-0067">ATP-binding</keyword>
<sequence length="106" mass="12015">MLMVQKKDGSYEPFDRHKLVTGIFNAIKKRPVNSNLIVAMVEELEDEYSRQMRSTVTSSEIGNAVMERLKYIDAVAYVRFASVYQDFTDVAGFLAVIGALDKTDEK</sequence>
<dbReference type="GO" id="GO:0045892">
    <property type="term" value="P:negative regulation of DNA-templated transcription"/>
    <property type="evidence" value="ECO:0007669"/>
    <property type="project" value="UniProtKB-UniRule"/>
</dbReference>
<evidence type="ECO:0000256" key="3">
    <source>
        <dbReference type="ARBA" id="ARBA00022840"/>
    </source>
</evidence>
<dbReference type="HOGENOM" id="CLU_108412_2_0_9"/>
<dbReference type="AlphaFoldDB" id="U2M390"/>
<keyword evidence="1 4" id="KW-0547">Nucleotide-binding</keyword>
<dbReference type="eggNOG" id="COG1327">
    <property type="taxonomic scope" value="Bacteria"/>
</dbReference>
<organism evidence="6 7">
    <name type="scientific">Ruminococcus callidus ATCC 27760</name>
    <dbReference type="NCBI Taxonomy" id="411473"/>
    <lineage>
        <taxon>Bacteria</taxon>
        <taxon>Bacillati</taxon>
        <taxon>Bacillota</taxon>
        <taxon>Clostridia</taxon>
        <taxon>Eubacteriales</taxon>
        <taxon>Oscillospiraceae</taxon>
        <taxon>Ruminococcus</taxon>
    </lineage>
</organism>
<reference evidence="6 7" key="1">
    <citation type="submission" date="2013-07" db="EMBL/GenBank/DDBJ databases">
        <authorList>
            <person name="Weinstock G."/>
            <person name="Sodergren E."/>
            <person name="Wylie T."/>
            <person name="Fulton L."/>
            <person name="Fulton R."/>
            <person name="Fronick C."/>
            <person name="O'Laughlin M."/>
            <person name="Godfrey J."/>
            <person name="Miner T."/>
            <person name="Herter B."/>
            <person name="Appelbaum E."/>
            <person name="Cordes M."/>
            <person name="Lek S."/>
            <person name="Wollam A."/>
            <person name="Pepin K.H."/>
            <person name="Palsikar V.B."/>
            <person name="Mitreva M."/>
            <person name="Wilson R.K."/>
        </authorList>
    </citation>
    <scope>NUCLEOTIDE SEQUENCE [LARGE SCALE GENOMIC DNA]</scope>
    <source>
        <strain evidence="6 7">ATCC 27760</strain>
    </source>
</reference>
<evidence type="ECO:0000259" key="5">
    <source>
        <dbReference type="PROSITE" id="PS51161"/>
    </source>
</evidence>
<dbReference type="PANTHER" id="PTHR30455:SF2">
    <property type="entry name" value="TRANSCRIPTIONAL REPRESSOR NRDR"/>
    <property type="match status" value="1"/>
</dbReference>
<keyword evidence="4" id="KW-0678">Repressor</keyword>
<dbReference type="InterPro" id="IPR003796">
    <property type="entry name" value="RNR_NrdR-like"/>
</dbReference>
<keyword evidence="4" id="KW-0238">DNA-binding</keyword>
<keyword evidence="2" id="KW-0862">Zinc</keyword>
<evidence type="ECO:0000313" key="7">
    <source>
        <dbReference type="Proteomes" id="UP000016662"/>
    </source>
</evidence>
<protein>
    <recommendedName>
        <fullName evidence="4">Transcriptional repressor NrdR</fullName>
    </recommendedName>
</protein>
<accession>U2M390</accession>
<dbReference type="PATRIC" id="fig|411473.3.peg.1786"/>
<dbReference type="GO" id="GO:0005524">
    <property type="term" value="F:ATP binding"/>
    <property type="evidence" value="ECO:0007669"/>
    <property type="project" value="UniProtKB-UniRule"/>
</dbReference>
<feature type="domain" description="ATP-cone" evidence="5">
    <location>
        <begin position="2"/>
        <end position="92"/>
    </location>
</feature>
<proteinExistence type="inferred from homology"/>
<keyword evidence="7" id="KW-1185">Reference proteome</keyword>
<dbReference type="STRING" id="411473.RUMCAL_02166"/>
<dbReference type="GO" id="GO:0008270">
    <property type="term" value="F:zinc ion binding"/>
    <property type="evidence" value="ECO:0007669"/>
    <property type="project" value="InterPro"/>
</dbReference>
<keyword evidence="4" id="KW-0805">Transcription regulation</keyword>
<dbReference type="PANTHER" id="PTHR30455">
    <property type="entry name" value="TRANSCRIPTIONAL REPRESSOR NRDR"/>
    <property type="match status" value="1"/>
</dbReference>
<evidence type="ECO:0000256" key="1">
    <source>
        <dbReference type="ARBA" id="ARBA00022741"/>
    </source>
</evidence>
<comment type="caution">
    <text evidence="6">The sequence shown here is derived from an EMBL/GenBank/DDBJ whole genome shotgun (WGS) entry which is preliminary data.</text>
</comment>
<gene>
    <name evidence="4" type="primary">nrdR</name>
    <name evidence="6" type="ORF">RUMCAL_02166</name>
</gene>
<comment type="similarity">
    <text evidence="4">Belongs to the NrdR family.</text>
</comment>
<evidence type="ECO:0000256" key="2">
    <source>
        <dbReference type="ARBA" id="ARBA00022833"/>
    </source>
</evidence>
<dbReference type="EMBL" id="AWVF01000272">
    <property type="protein sequence ID" value="ERJ93803.1"/>
    <property type="molecule type" value="Genomic_DNA"/>
</dbReference>
<comment type="function">
    <text evidence="4">Negatively regulates transcription of bacterial ribonucleotide reductase nrd genes and operons by binding to NrdR-boxes.</text>
</comment>
<dbReference type="PROSITE" id="PS51161">
    <property type="entry name" value="ATP_CONE"/>
    <property type="match status" value="1"/>
</dbReference>
<comment type="caution">
    <text evidence="4">Lacks conserved residue(s) required for the propagation of feature annotation.</text>
</comment>